<proteinExistence type="predicted"/>
<feature type="region of interest" description="Disordered" evidence="1">
    <location>
        <begin position="23"/>
        <end position="65"/>
    </location>
</feature>
<dbReference type="Proteomes" id="UP000011668">
    <property type="component" value="Unassembled WGS sequence"/>
</dbReference>
<keyword evidence="3" id="KW-1185">Reference proteome</keyword>
<protein>
    <submittedName>
        <fullName evidence="2">Uncharacterized protein</fullName>
    </submittedName>
</protein>
<feature type="compositionally biased region" description="Basic and acidic residues" evidence="1">
    <location>
        <begin position="38"/>
        <end position="54"/>
    </location>
</feature>
<dbReference type="AlphaFoldDB" id="L8WK13"/>
<reference evidence="2 3" key="1">
    <citation type="journal article" date="2013" name="Nat. Commun.">
        <title>The evolution and pathogenic mechanisms of the rice sheath blight pathogen.</title>
        <authorList>
            <person name="Zheng A."/>
            <person name="Lin R."/>
            <person name="Xu L."/>
            <person name="Qin P."/>
            <person name="Tang C."/>
            <person name="Ai P."/>
            <person name="Zhang D."/>
            <person name="Liu Y."/>
            <person name="Sun Z."/>
            <person name="Feng H."/>
            <person name="Wang Y."/>
            <person name="Chen Y."/>
            <person name="Liang X."/>
            <person name="Fu R."/>
            <person name="Li Q."/>
            <person name="Zhang J."/>
            <person name="Yu X."/>
            <person name="Xie Z."/>
            <person name="Ding L."/>
            <person name="Guan P."/>
            <person name="Tang J."/>
            <person name="Liang Y."/>
            <person name="Wang S."/>
            <person name="Deng Q."/>
            <person name="Li S."/>
            <person name="Zhu J."/>
            <person name="Wang L."/>
            <person name="Liu H."/>
            <person name="Li P."/>
        </authorList>
    </citation>
    <scope>NUCLEOTIDE SEQUENCE [LARGE SCALE GENOMIC DNA]</scope>
    <source>
        <strain evidence="3">AG-1 IA</strain>
    </source>
</reference>
<evidence type="ECO:0000313" key="3">
    <source>
        <dbReference type="Proteomes" id="UP000011668"/>
    </source>
</evidence>
<evidence type="ECO:0000313" key="2">
    <source>
        <dbReference type="EMBL" id="ELU37082.1"/>
    </source>
</evidence>
<comment type="caution">
    <text evidence="2">The sequence shown here is derived from an EMBL/GenBank/DDBJ whole genome shotgun (WGS) entry which is preliminary data.</text>
</comment>
<dbReference type="HOGENOM" id="CLU_2851288_0_0_1"/>
<gene>
    <name evidence="2" type="ORF">AG1IA_08903</name>
</gene>
<dbReference type="EMBL" id="AFRT01002876">
    <property type="protein sequence ID" value="ELU37082.1"/>
    <property type="molecule type" value="Genomic_DNA"/>
</dbReference>
<sequence>MLSSTGPTINNLYQLLVSKAQAPKASARQVSSTNKKFALKDYNKHRGGRRDRNMIFKSSKCSSRK</sequence>
<accession>L8WK13</accession>
<organism evidence="2 3">
    <name type="scientific">Thanatephorus cucumeris (strain AG1-IA)</name>
    <name type="common">Rice sheath blight fungus</name>
    <name type="synonym">Rhizoctonia solani</name>
    <dbReference type="NCBI Taxonomy" id="983506"/>
    <lineage>
        <taxon>Eukaryota</taxon>
        <taxon>Fungi</taxon>
        <taxon>Dikarya</taxon>
        <taxon>Basidiomycota</taxon>
        <taxon>Agaricomycotina</taxon>
        <taxon>Agaricomycetes</taxon>
        <taxon>Cantharellales</taxon>
        <taxon>Ceratobasidiaceae</taxon>
        <taxon>Rhizoctonia</taxon>
        <taxon>Rhizoctonia solani AG-1</taxon>
    </lineage>
</organism>
<evidence type="ECO:0000256" key="1">
    <source>
        <dbReference type="SAM" id="MobiDB-lite"/>
    </source>
</evidence>
<name>L8WK13_THACA</name>